<feature type="compositionally biased region" description="Basic and acidic residues" evidence="1">
    <location>
        <begin position="157"/>
        <end position="176"/>
    </location>
</feature>
<gene>
    <name evidence="2" type="ORF">LTR97_006449</name>
</gene>
<feature type="compositionally biased region" description="Acidic residues" evidence="1">
    <location>
        <begin position="101"/>
        <end position="116"/>
    </location>
</feature>
<dbReference type="Proteomes" id="UP001310594">
    <property type="component" value="Unassembled WGS sequence"/>
</dbReference>
<evidence type="ECO:0000313" key="2">
    <source>
        <dbReference type="EMBL" id="KAK5698801.1"/>
    </source>
</evidence>
<feature type="compositionally biased region" description="Low complexity" evidence="1">
    <location>
        <begin position="146"/>
        <end position="156"/>
    </location>
</feature>
<comment type="caution">
    <text evidence="2">The sequence shown here is derived from an EMBL/GenBank/DDBJ whole genome shotgun (WGS) entry which is preliminary data.</text>
</comment>
<feature type="compositionally biased region" description="Polar residues" evidence="1">
    <location>
        <begin position="120"/>
        <end position="134"/>
    </location>
</feature>
<dbReference type="AlphaFoldDB" id="A0AAN7ZTS1"/>
<sequence length="176" mass="19141">MRPDVHKANIESWVAHANRDRTGAKSQLRGFKTSVGMLADIHNEPLDTNDPDCVVLLLEKGKITVPGFTTVKSRKRKTDLKKAGRFDMLAKHHDTVTANSDEADGEDVEETAEIDEDSRMPSSLYNSMGKTSAAGSLPSLRKRVPKGTAKGSSKSSTKADGRDRNPGKSPSSRHDV</sequence>
<evidence type="ECO:0000313" key="3">
    <source>
        <dbReference type="Proteomes" id="UP001310594"/>
    </source>
</evidence>
<organism evidence="2 3">
    <name type="scientific">Elasticomyces elasticus</name>
    <dbReference type="NCBI Taxonomy" id="574655"/>
    <lineage>
        <taxon>Eukaryota</taxon>
        <taxon>Fungi</taxon>
        <taxon>Dikarya</taxon>
        <taxon>Ascomycota</taxon>
        <taxon>Pezizomycotina</taxon>
        <taxon>Dothideomycetes</taxon>
        <taxon>Dothideomycetidae</taxon>
        <taxon>Mycosphaerellales</taxon>
        <taxon>Teratosphaeriaceae</taxon>
        <taxon>Elasticomyces</taxon>
    </lineage>
</organism>
<protein>
    <submittedName>
        <fullName evidence="2">Uncharacterized protein</fullName>
    </submittedName>
</protein>
<proteinExistence type="predicted"/>
<reference evidence="2" key="1">
    <citation type="submission" date="2023-08" db="EMBL/GenBank/DDBJ databases">
        <title>Black Yeasts Isolated from many extreme environments.</title>
        <authorList>
            <person name="Coleine C."/>
            <person name="Stajich J.E."/>
            <person name="Selbmann L."/>
        </authorList>
    </citation>
    <scope>NUCLEOTIDE SEQUENCE</scope>
    <source>
        <strain evidence="2">CCFEE 5810</strain>
    </source>
</reference>
<dbReference type="EMBL" id="JAVRQU010000009">
    <property type="protein sequence ID" value="KAK5698801.1"/>
    <property type="molecule type" value="Genomic_DNA"/>
</dbReference>
<evidence type="ECO:0000256" key="1">
    <source>
        <dbReference type="SAM" id="MobiDB-lite"/>
    </source>
</evidence>
<name>A0AAN7ZTS1_9PEZI</name>
<accession>A0AAN7ZTS1</accession>
<feature type="region of interest" description="Disordered" evidence="1">
    <location>
        <begin position="91"/>
        <end position="176"/>
    </location>
</feature>